<gene>
    <name evidence="2" type="ORF">CEXT_318481</name>
</gene>
<dbReference type="AlphaFoldDB" id="A0AAV4R5L1"/>
<evidence type="ECO:0000256" key="1">
    <source>
        <dbReference type="SAM" id="MobiDB-lite"/>
    </source>
</evidence>
<keyword evidence="3" id="KW-1185">Reference proteome</keyword>
<sequence length="97" mass="10801">MKVSDHPTRIQKMGPSKTTSERSKKKKKKKKNSSNFLSPLPPASIYHRKTVPLRGMTTKQAGGHWHATSERRKLDEQALGSPLGPHFGRGGGWNQPC</sequence>
<feature type="compositionally biased region" description="Gly residues" evidence="1">
    <location>
        <begin position="87"/>
        <end position="97"/>
    </location>
</feature>
<organism evidence="2 3">
    <name type="scientific">Caerostris extrusa</name>
    <name type="common">Bark spider</name>
    <name type="synonym">Caerostris bankana</name>
    <dbReference type="NCBI Taxonomy" id="172846"/>
    <lineage>
        <taxon>Eukaryota</taxon>
        <taxon>Metazoa</taxon>
        <taxon>Ecdysozoa</taxon>
        <taxon>Arthropoda</taxon>
        <taxon>Chelicerata</taxon>
        <taxon>Arachnida</taxon>
        <taxon>Araneae</taxon>
        <taxon>Araneomorphae</taxon>
        <taxon>Entelegynae</taxon>
        <taxon>Araneoidea</taxon>
        <taxon>Araneidae</taxon>
        <taxon>Caerostris</taxon>
    </lineage>
</organism>
<evidence type="ECO:0000313" key="2">
    <source>
        <dbReference type="EMBL" id="GIY17010.1"/>
    </source>
</evidence>
<feature type="region of interest" description="Disordered" evidence="1">
    <location>
        <begin position="1"/>
        <end position="97"/>
    </location>
</feature>
<dbReference type="Proteomes" id="UP001054945">
    <property type="component" value="Unassembled WGS sequence"/>
</dbReference>
<feature type="compositionally biased region" description="Basic and acidic residues" evidence="1">
    <location>
        <begin position="67"/>
        <end position="76"/>
    </location>
</feature>
<reference evidence="2 3" key="1">
    <citation type="submission" date="2021-06" db="EMBL/GenBank/DDBJ databases">
        <title>Caerostris extrusa draft genome.</title>
        <authorList>
            <person name="Kono N."/>
            <person name="Arakawa K."/>
        </authorList>
    </citation>
    <scope>NUCLEOTIDE SEQUENCE [LARGE SCALE GENOMIC DNA]</scope>
</reference>
<feature type="compositionally biased region" description="Basic residues" evidence="1">
    <location>
        <begin position="23"/>
        <end position="32"/>
    </location>
</feature>
<dbReference type="EMBL" id="BPLR01007451">
    <property type="protein sequence ID" value="GIY17010.1"/>
    <property type="molecule type" value="Genomic_DNA"/>
</dbReference>
<evidence type="ECO:0000313" key="3">
    <source>
        <dbReference type="Proteomes" id="UP001054945"/>
    </source>
</evidence>
<protein>
    <submittedName>
        <fullName evidence="2">Uncharacterized protein</fullName>
    </submittedName>
</protein>
<accession>A0AAV4R5L1</accession>
<proteinExistence type="predicted"/>
<name>A0AAV4R5L1_CAEEX</name>
<comment type="caution">
    <text evidence="2">The sequence shown here is derived from an EMBL/GenBank/DDBJ whole genome shotgun (WGS) entry which is preliminary data.</text>
</comment>